<comment type="caution">
    <text evidence="4">The sequence shown here is derived from an EMBL/GenBank/DDBJ whole genome shotgun (WGS) entry which is preliminary data.</text>
</comment>
<evidence type="ECO:0000313" key="4">
    <source>
        <dbReference type="EMBL" id="GFY84854.1"/>
    </source>
</evidence>
<comment type="similarity">
    <text evidence="1">Belongs to the COBRA family.</text>
</comment>
<organism evidence="4 5">
    <name type="scientific">Actinidia rufa</name>
    <dbReference type="NCBI Taxonomy" id="165716"/>
    <lineage>
        <taxon>Eukaryota</taxon>
        <taxon>Viridiplantae</taxon>
        <taxon>Streptophyta</taxon>
        <taxon>Embryophyta</taxon>
        <taxon>Tracheophyta</taxon>
        <taxon>Spermatophyta</taxon>
        <taxon>Magnoliopsida</taxon>
        <taxon>eudicotyledons</taxon>
        <taxon>Gunneridae</taxon>
        <taxon>Pentapetalae</taxon>
        <taxon>asterids</taxon>
        <taxon>Ericales</taxon>
        <taxon>Actinidiaceae</taxon>
        <taxon>Actinidia</taxon>
    </lineage>
</organism>
<evidence type="ECO:0000256" key="1">
    <source>
        <dbReference type="ARBA" id="ARBA00005507"/>
    </source>
</evidence>
<accession>A0A7J0EEC8</accession>
<dbReference type="EMBL" id="BJWL01000003">
    <property type="protein sequence ID" value="GFY84854.1"/>
    <property type="molecule type" value="Genomic_DNA"/>
</dbReference>
<dbReference type="OrthoDB" id="1724830at2759"/>
<dbReference type="Pfam" id="PF04833">
    <property type="entry name" value="COBRA"/>
    <property type="match status" value="1"/>
</dbReference>
<dbReference type="Proteomes" id="UP000585474">
    <property type="component" value="Unassembled WGS sequence"/>
</dbReference>
<evidence type="ECO:0000313" key="5">
    <source>
        <dbReference type="Proteomes" id="UP000585474"/>
    </source>
</evidence>
<gene>
    <name evidence="4" type="ORF">Acr_03g0016280</name>
</gene>
<evidence type="ECO:0000256" key="3">
    <source>
        <dbReference type="ARBA" id="ARBA00023180"/>
    </source>
</evidence>
<reference evidence="4 5" key="1">
    <citation type="submission" date="2019-07" db="EMBL/GenBank/DDBJ databases">
        <title>De Novo Assembly of kiwifruit Actinidia rufa.</title>
        <authorList>
            <person name="Sugita-Konishi S."/>
            <person name="Sato K."/>
            <person name="Mori E."/>
            <person name="Abe Y."/>
            <person name="Kisaki G."/>
            <person name="Hamano K."/>
            <person name="Suezawa K."/>
            <person name="Otani M."/>
            <person name="Fukuda T."/>
            <person name="Manabe T."/>
            <person name="Gomi K."/>
            <person name="Tabuchi M."/>
            <person name="Akimitsu K."/>
            <person name="Kataoka I."/>
        </authorList>
    </citation>
    <scope>NUCLEOTIDE SEQUENCE [LARGE SCALE GENOMIC DNA]</scope>
    <source>
        <strain evidence="5">cv. Fuchu</strain>
    </source>
</reference>
<dbReference type="GO" id="GO:0052324">
    <property type="term" value="P:plant-type cell wall cellulose biosynthetic process"/>
    <property type="evidence" value="ECO:0007669"/>
    <property type="project" value="TreeGrafter"/>
</dbReference>
<dbReference type="GO" id="GO:0010215">
    <property type="term" value="P:cellulose microfibril organization"/>
    <property type="evidence" value="ECO:0007669"/>
    <property type="project" value="InterPro"/>
</dbReference>
<keyword evidence="2" id="KW-0732">Signal</keyword>
<dbReference type="PANTHER" id="PTHR31673">
    <property type="entry name" value="PROTEIN COBRA"/>
    <property type="match status" value="1"/>
</dbReference>
<evidence type="ECO:0000256" key="2">
    <source>
        <dbReference type="ARBA" id="ARBA00022729"/>
    </source>
</evidence>
<dbReference type="PANTHER" id="PTHR31673:SF3">
    <property type="entry name" value="COBRA-LIKE PROTEIN 4"/>
    <property type="match status" value="1"/>
</dbReference>
<keyword evidence="5" id="KW-1185">Reference proteome</keyword>
<proteinExistence type="inferred from homology"/>
<dbReference type="GO" id="GO:0005886">
    <property type="term" value="C:plasma membrane"/>
    <property type="evidence" value="ECO:0007669"/>
    <property type="project" value="TreeGrafter"/>
</dbReference>
<keyword evidence="3" id="KW-0325">Glycoprotein</keyword>
<protein>
    <submittedName>
        <fullName evidence="4">COBRA-like extracellular glycosyl-phosphatidyl inositol-anchored protein family</fullName>
    </submittedName>
</protein>
<dbReference type="InterPro" id="IPR006918">
    <property type="entry name" value="COBRA_pln"/>
</dbReference>
<sequence length="170" mass="18247">MVGGQTTEQGDCLRFKGNIPHCCKKAPTVVDLLPGTPYDQKIANCFKGGVINSWAQDPANSASSFQLSVGAAGTAKRTVKEPKNFTLKAPGLVILVAQKKLSNPPNLSHKTGGESHNLRRPGTLRAHILNSWPRKLLLAVFRSHPSTMIQWHAARHALVGAKTLLSQGVA</sequence>
<dbReference type="AlphaFoldDB" id="A0A7J0EEC8"/>
<name>A0A7J0EEC8_9ERIC</name>